<dbReference type="Proteomes" id="UP000326678">
    <property type="component" value="Chromosome Gxm1"/>
</dbReference>
<gene>
    <name evidence="1" type="ORF">GXM_03720</name>
</gene>
<reference evidence="1 2" key="1">
    <citation type="submission" date="2019-10" db="EMBL/GenBank/DDBJ databases">
        <title>Genomic and transcriptomic insights into the perfect genentic adaptation of a filamentous nitrogen-fixing cyanobacterium to rice fields.</title>
        <authorList>
            <person name="Chen Z."/>
        </authorList>
    </citation>
    <scope>NUCLEOTIDE SEQUENCE [LARGE SCALE GENOMIC DNA]</scope>
    <source>
        <strain evidence="1">CCNUC1</strain>
    </source>
</reference>
<organism evidence="1 2">
    <name type="scientific">Nostoc sphaeroides CCNUC1</name>
    <dbReference type="NCBI Taxonomy" id="2653204"/>
    <lineage>
        <taxon>Bacteria</taxon>
        <taxon>Bacillati</taxon>
        <taxon>Cyanobacteriota</taxon>
        <taxon>Cyanophyceae</taxon>
        <taxon>Nostocales</taxon>
        <taxon>Nostocaceae</taxon>
        <taxon>Nostoc</taxon>
    </lineage>
</organism>
<dbReference type="KEGG" id="nsh:GXM_03720"/>
<sequence length="43" mass="4349">MRVGTAAMRSKVTPVVAVLTTQPTQAAIANAPTNGNGTTPLLQ</sequence>
<dbReference type="EMBL" id="CP045226">
    <property type="protein sequence ID" value="QFS46240.1"/>
    <property type="molecule type" value="Genomic_DNA"/>
</dbReference>
<evidence type="ECO:0000313" key="2">
    <source>
        <dbReference type="Proteomes" id="UP000326678"/>
    </source>
</evidence>
<accession>A0A5P8W0P3</accession>
<name>A0A5P8W0P3_9NOSO</name>
<evidence type="ECO:0000313" key="1">
    <source>
        <dbReference type="EMBL" id="QFS46240.1"/>
    </source>
</evidence>
<dbReference type="AlphaFoldDB" id="A0A5P8W0P3"/>
<protein>
    <submittedName>
        <fullName evidence="1">Uncharacterized protein</fullName>
    </submittedName>
</protein>
<proteinExistence type="predicted"/>
<keyword evidence="2" id="KW-1185">Reference proteome</keyword>